<dbReference type="RefSeq" id="WP_390258433.1">
    <property type="nucleotide sequence ID" value="NZ_JBHUGH010000001.1"/>
</dbReference>
<sequence length="68" mass="7318">MATFAAHRTDDLPAPVSGFLRATFHLLSASIAAAHEAEELIASSDRTLAQRGLDRSAIGPYLVRKHFA</sequence>
<dbReference type="EMBL" id="JBHUGH010000001">
    <property type="protein sequence ID" value="MFD1910638.1"/>
    <property type="molecule type" value="Genomic_DNA"/>
</dbReference>
<proteinExistence type="predicted"/>
<dbReference type="Proteomes" id="UP001597353">
    <property type="component" value="Unassembled WGS sequence"/>
</dbReference>
<reference evidence="2" key="1">
    <citation type="journal article" date="2019" name="Int. J. Syst. Evol. Microbiol.">
        <title>The Global Catalogue of Microorganisms (GCM) 10K type strain sequencing project: providing services to taxonomists for standard genome sequencing and annotation.</title>
        <authorList>
            <consortium name="The Broad Institute Genomics Platform"/>
            <consortium name="The Broad Institute Genome Sequencing Center for Infectious Disease"/>
            <person name="Wu L."/>
            <person name="Ma J."/>
        </authorList>
    </citation>
    <scope>NUCLEOTIDE SEQUENCE [LARGE SCALE GENOMIC DNA]</scope>
    <source>
        <strain evidence="2">CGMCC 4.7242</strain>
    </source>
</reference>
<accession>A0ABW4S0K8</accession>
<protein>
    <recommendedName>
        <fullName evidence="3">DUF1127 domain-containing protein</fullName>
    </recommendedName>
</protein>
<evidence type="ECO:0000313" key="1">
    <source>
        <dbReference type="EMBL" id="MFD1910638.1"/>
    </source>
</evidence>
<comment type="caution">
    <text evidence="1">The sequence shown here is derived from an EMBL/GenBank/DDBJ whole genome shotgun (WGS) entry which is preliminary data.</text>
</comment>
<gene>
    <name evidence="1" type="ORF">ACFSGJ_00255</name>
</gene>
<evidence type="ECO:0008006" key="3">
    <source>
        <dbReference type="Google" id="ProtNLM"/>
    </source>
</evidence>
<organism evidence="1 2">
    <name type="scientific">Halodurantibacterium flavum</name>
    <dbReference type="NCBI Taxonomy" id="1382802"/>
    <lineage>
        <taxon>Bacteria</taxon>
        <taxon>Pseudomonadati</taxon>
        <taxon>Pseudomonadota</taxon>
        <taxon>Alphaproteobacteria</taxon>
        <taxon>Rhodobacterales</taxon>
        <taxon>Paracoccaceae</taxon>
        <taxon>Halodurantibacterium</taxon>
    </lineage>
</organism>
<name>A0ABW4S0K8_9RHOB</name>
<keyword evidence="2" id="KW-1185">Reference proteome</keyword>
<evidence type="ECO:0000313" key="2">
    <source>
        <dbReference type="Proteomes" id="UP001597353"/>
    </source>
</evidence>